<keyword evidence="1" id="KW-0732">Signal</keyword>
<evidence type="ECO:0000259" key="2">
    <source>
        <dbReference type="Pfam" id="PF14534"/>
    </source>
</evidence>
<evidence type="ECO:0000256" key="1">
    <source>
        <dbReference type="SAM" id="SignalP"/>
    </source>
</evidence>
<dbReference type="Proteomes" id="UP001497045">
    <property type="component" value="Unassembled WGS sequence"/>
</dbReference>
<dbReference type="InterPro" id="IPR032710">
    <property type="entry name" value="NTF2-like_dom_sf"/>
</dbReference>
<evidence type="ECO:0000313" key="4">
    <source>
        <dbReference type="Proteomes" id="UP001497045"/>
    </source>
</evidence>
<dbReference type="EMBL" id="JBBYHV010000002">
    <property type="protein sequence ID" value="MEL1251394.1"/>
    <property type="molecule type" value="Genomic_DNA"/>
</dbReference>
<reference evidence="3 4" key="1">
    <citation type="submission" date="2024-04" db="EMBL/GenBank/DDBJ databases">
        <title>Aurantiacibacter sp. DGU6 16S ribosomal RNA gene Genome sequencing and assembly.</title>
        <authorList>
            <person name="Park S."/>
        </authorList>
    </citation>
    <scope>NUCLEOTIDE SEQUENCE [LARGE SCALE GENOMIC DNA]</scope>
    <source>
        <strain evidence="3 4">DGU6</strain>
    </source>
</reference>
<dbReference type="Gene3D" id="3.10.450.50">
    <property type="match status" value="1"/>
</dbReference>
<feature type="signal peptide" evidence="1">
    <location>
        <begin position="1"/>
        <end position="20"/>
    </location>
</feature>
<feature type="chain" id="PRO_5045255609" evidence="1">
    <location>
        <begin position="21"/>
        <end position="163"/>
    </location>
</feature>
<accession>A0ABU9IH98</accession>
<evidence type="ECO:0000313" key="3">
    <source>
        <dbReference type="EMBL" id="MEL1251394.1"/>
    </source>
</evidence>
<protein>
    <submittedName>
        <fullName evidence="3">Nuclear transport factor 2 family protein</fullName>
    </submittedName>
</protein>
<keyword evidence="4" id="KW-1185">Reference proteome</keyword>
<comment type="caution">
    <text evidence="3">The sequence shown here is derived from an EMBL/GenBank/DDBJ whole genome shotgun (WGS) entry which is preliminary data.</text>
</comment>
<name>A0ABU9IH98_9SPHN</name>
<dbReference type="RefSeq" id="WP_341673947.1">
    <property type="nucleotide sequence ID" value="NZ_JBBYHV010000002.1"/>
</dbReference>
<dbReference type="SUPFAM" id="SSF54427">
    <property type="entry name" value="NTF2-like"/>
    <property type="match status" value="1"/>
</dbReference>
<dbReference type="InterPro" id="IPR027843">
    <property type="entry name" value="DUF4440"/>
</dbReference>
<organism evidence="3 4">
    <name type="scientific">Aurantiacibacter gilvus</name>
    <dbReference type="NCBI Taxonomy" id="3139141"/>
    <lineage>
        <taxon>Bacteria</taxon>
        <taxon>Pseudomonadati</taxon>
        <taxon>Pseudomonadota</taxon>
        <taxon>Alphaproteobacteria</taxon>
        <taxon>Sphingomonadales</taxon>
        <taxon>Erythrobacteraceae</taxon>
        <taxon>Aurantiacibacter</taxon>
    </lineage>
</organism>
<gene>
    <name evidence="3" type="ORF">AAEO60_12020</name>
</gene>
<proteinExistence type="predicted"/>
<sequence length="163" mass="18170">MRRLLLLAGIAAMLAAPAAAQMRPAEPVVEAELSSEQAEILALEQQWGQAFLDGDYDFIEALVAPEFHLVVHEGAPFIIPREPWLANTRRWHFASFTVEVLDIAVTGDTAVAVLRGTWQVDEDGVRIIDEAFFLTDTFANRDGNWQVIRRHSQTIADNMPADD</sequence>
<feature type="domain" description="DUF4440" evidence="2">
    <location>
        <begin position="40"/>
        <end position="147"/>
    </location>
</feature>
<dbReference type="Pfam" id="PF14534">
    <property type="entry name" value="DUF4440"/>
    <property type="match status" value="1"/>
</dbReference>